<dbReference type="AlphaFoldDB" id="A0A2J6RKL6"/>
<gene>
    <name evidence="1" type="ORF">L207DRAFT_513543</name>
</gene>
<dbReference type="OrthoDB" id="5351126at2759"/>
<accession>A0A2J6RKL6</accession>
<reference evidence="1 2" key="1">
    <citation type="submission" date="2016-04" db="EMBL/GenBank/DDBJ databases">
        <title>A degradative enzymes factory behind the ericoid mycorrhizal symbiosis.</title>
        <authorList>
            <consortium name="DOE Joint Genome Institute"/>
            <person name="Martino E."/>
            <person name="Morin E."/>
            <person name="Grelet G."/>
            <person name="Kuo A."/>
            <person name="Kohler A."/>
            <person name="Daghino S."/>
            <person name="Barry K."/>
            <person name="Choi C."/>
            <person name="Cichocki N."/>
            <person name="Clum A."/>
            <person name="Copeland A."/>
            <person name="Hainaut M."/>
            <person name="Haridas S."/>
            <person name="Labutti K."/>
            <person name="Lindquist E."/>
            <person name="Lipzen A."/>
            <person name="Khouja H.-R."/>
            <person name="Murat C."/>
            <person name="Ohm R."/>
            <person name="Olson A."/>
            <person name="Spatafora J."/>
            <person name="Veneault-Fourrey C."/>
            <person name="Henrissat B."/>
            <person name="Grigoriev I."/>
            <person name="Martin F."/>
            <person name="Perotto S."/>
        </authorList>
    </citation>
    <scope>NUCLEOTIDE SEQUENCE [LARGE SCALE GENOMIC DNA]</scope>
    <source>
        <strain evidence="1 2">F</strain>
    </source>
</reference>
<sequence length="87" mass="9776">MFASQRIAKKSSPSSLMFQILGLWQQSELVPIYADALLELICRLPELETFEAKDMIWRNTTSVKKIDERGAKGGDLTQRLKAGGFSD</sequence>
<protein>
    <submittedName>
        <fullName evidence="1">Uncharacterized protein</fullName>
    </submittedName>
</protein>
<dbReference type="Proteomes" id="UP000235786">
    <property type="component" value="Unassembled WGS sequence"/>
</dbReference>
<evidence type="ECO:0000313" key="2">
    <source>
        <dbReference type="Proteomes" id="UP000235786"/>
    </source>
</evidence>
<organism evidence="1 2">
    <name type="scientific">Hyaloscypha variabilis (strain UAMH 11265 / GT02V1 / F)</name>
    <name type="common">Meliniomyces variabilis</name>
    <dbReference type="NCBI Taxonomy" id="1149755"/>
    <lineage>
        <taxon>Eukaryota</taxon>
        <taxon>Fungi</taxon>
        <taxon>Dikarya</taxon>
        <taxon>Ascomycota</taxon>
        <taxon>Pezizomycotina</taxon>
        <taxon>Leotiomycetes</taxon>
        <taxon>Helotiales</taxon>
        <taxon>Hyaloscyphaceae</taxon>
        <taxon>Hyaloscypha</taxon>
        <taxon>Hyaloscypha variabilis</taxon>
    </lineage>
</organism>
<keyword evidence="2" id="KW-1185">Reference proteome</keyword>
<dbReference type="EMBL" id="KZ613947">
    <property type="protein sequence ID" value="PMD39052.1"/>
    <property type="molecule type" value="Genomic_DNA"/>
</dbReference>
<proteinExistence type="predicted"/>
<name>A0A2J6RKL6_HYAVF</name>
<evidence type="ECO:0000313" key="1">
    <source>
        <dbReference type="EMBL" id="PMD39052.1"/>
    </source>
</evidence>